<dbReference type="Proteomes" id="UP000027195">
    <property type="component" value="Unassembled WGS sequence"/>
</dbReference>
<feature type="domain" description="VWFA" evidence="4">
    <location>
        <begin position="5"/>
        <end position="188"/>
    </location>
</feature>
<dbReference type="PANTHER" id="PTHR10223:SF0">
    <property type="entry name" value="26S PROTEASOME NON-ATPASE REGULATORY SUBUNIT 4"/>
    <property type="match status" value="1"/>
</dbReference>
<dbReference type="InterPro" id="IPR036465">
    <property type="entry name" value="vWFA_dom_sf"/>
</dbReference>
<feature type="compositionally biased region" description="Basic and acidic residues" evidence="3">
    <location>
        <begin position="337"/>
        <end position="351"/>
    </location>
</feature>
<evidence type="ECO:0000256" key="2">
    <source>
        <dbReference type="ARBA" id="ARBA00022942"/>
    </source>
</evidence>
<dbReference type="EMBL" id="KL198039">
    <property type="protein sequence ID" value="KDQ14218.1"/>
    <property type="molecule type" value="Genomic_DNA"/>
</dbReference>
<dbReference type="PROSITE" id="PS50330">
    <property type="entry name" value="UIM"/>
    <property type="match status" value="3"/>
</dbReference>
<dbReference type="SUPFAM" id="SSF53300">
    <property type="entry name" value="vWA-like"/>
    <property type="match status" value="1"/>
</dbReference>
<dbReference type="SMART" id="SM00327">
    <property type="entry name" value="VWA"/>
    <property type="match status" value="1"/>
</dbReference>
<dbReference type="GO" id="GO:0005829">
    <property type="term" value="C:cytosol"/>
    <property type="evidence" value="ECO:0007669"/>
    <property type="project" value="TreeGrafter"/>
</dbReference>
<dbReference type="Pfam" id="PF02809">
    <property type="entry name" value="UIM"/>
    <property type="match status" value="3"/>
</dbReference>
<evidence type="ECO:0000256" key="1">
    <source>
        <dbReference type="ARBA" id="ARBA00005574"/>
    </source>
</evidence>
<keyword evidence="6" id="KW-1185">Reference proteome</keyword>
<dbReference type="FunCoup" id="A0A067MEM0">
    <property type="interactions" value="558"/>
</dbReference>
<feature type="region of interest" description="Disordered" evidence="3">
    <location>
        <begin position="235"/>
        <end position="263"/>
    </location>
</feature>
<dbReference type="HOGENOM" id="CLU_033293_1_0_1"/>
<dbReference type="InParanoid" id="A0A067MEM0"/>
<dbReference type="PANTHER" id="PTHR10223">
    <property type="entry name" value="26S PROTEASOME NON-ATPASE REGULATORY SUBUNIT 4"/>
    <property type="match status" value="1"/>
</dbReference>
<sequence length="351" mass="36966">MPLEATMIIIDNSEYMRNGDYNPTRLRAQEDAVNVVFTNKTNANAESMVGVMTMAGKSPEVLVTPTTDLGKVLNALHETKVGGQVDIQTSIQVAQLALKHRQNKNQRQRIIVFLGSPLGTSEGPLIRLAKKLKKSNVAVDIISFGEEEENEPVLRAFIDAVQSGDNSHLLSVPAGPHLLSDLVLSSPILAGEEGIPGGMDTAGGSGSGAGGQDFEFGVDPSLDPELAMALRMSLEEERARQAGSSGAPTAPAAAAASSTTLSNVPEVPTANMIPIDMDDDEDAMLQQALLLSQAEADGGAGAGAGEEDDGDVEMDADDEEENEEEAIARAIEMSMKSAEEESKDSNKPKPK</sequence>
<dbReference type="GO" id="GO:0043161">
    <property type="term" value="P:proteasome-mediated ubiquitin-dependent protein catabolic process"/>
    <property type="evidence" value="ECO:0007669"/>
    <property type="project" value="TreeGrafter"/>
</dbReference>
<dbReference type="SMART" id="SM00726">
    <property type="entry name" value="UIM"/>
    <property type="match status" value="3"/>
</dbReference>
<dbReference type="STRING" id="930990.A0A067MEM0"/>
<dbReference type="OrthoDB" id="1731724at2759"/>
<dbReference type="InterPro" id="IPR027040">
    <property type="entry name" value="PSMD4"/>
</dbReference>
<protein>
    <recommendedName>
        <fullName evidence="4">VWFA domain-containing protein</fullName>
    </recommendedName>
</protein>
<dbReference type="Gene3D" id="1.10.287.3990">
    <property type="match status" value="1"/>
</dbReference>
<evidence type="ECO:0000313" key="6">
    <source>
        <dbReference type="Proteomes" id="UP000027195"/>
    </source>
</evidence>
<comment type="similarity">
    <text evidence="1">Belongs to the proteasome subunit S5A family.</text>
</comment>
<dbReference type="FunFam" id="3.40.50.410:FF:000005">
    <property type="entry name" value="26S proteasome non-ATPase regulatory subunit 4"/>
    <property type="match status" value="1"/>
</dbReference>
<organism evidence="5 6">
    <name type="scientific">Botryobasidium botryosum (strain FD-172 SS1)</name>
    <dbReference type="NCBI Taxonomy" id="930990"/>
    <lineage>
        <taxon>Eukaryota</taxon>
        <taxon>Fungi</taxon>
        <taxon>Dikarya</taxon>
        <taxon>Basidiomycota</taxon>
        <taxon>Agaricomycotina</taxon>
        <taxon>Agaricomycetes</taxon>
        <taxon>Cantharellales</taxon>
        <taxon>Botryobasidiaceae</taxon>
        <taxon>Botryobasidium</taxon>
    </lineage>
</organism>
<dbReference type="PROSITE" id="PS50234">
    <property type="entry name" value="VWFA"/>
    <property type="match status" value="1"/>
</dbReference>
<dbReference type="Gene3D" id="3.40.50.410">
    <property type="entry name" value="von Willebrand factor, type A domain"/>
    <property type="match status" value="1"/>
</dbReference>
<name>A0A067MEM0_BOTB1</name>
<keyword evidence="2" id="KW-0647">Proteasome</keyword>
<gene>
    <name evidence="5" type="ORF">BOTBODRAFT_33007</name>
</gene>
<dbReference type="InterPro" id="IPR003903">
    <property type="entry name" value="UIM_dom"/>
</dbReference>
<feature type="region of interest" description="Disordered" evidence="3">
    <location>
        <begin position="332"/>
        <end position="351"/>
    </location>
</feature>
<feature type="region of interest" description="Disordered" evidence="3">
    <location>
        <begin position="296"/>
        <end position="323"/>
    </location>
</feature>
<dbReference type="GO" id="GO:0008540">
    <property type="term" value="C:proteasome regulatory particle, base subcomplex"/>
    <property type="evidence" value="ECO:0007669"/>
    <property type="project" value="TreeGrafter"/>
</dbReference>
<evidence type="ECO:0000259" key="4">
    <source>
        <dbReference type="PROSITE" id="PS50234"/>
    </source>
</evidence>
<evidence type="ECO:0000313" key="5">
    <source>
        <dbReference type="EMBL" id="KDQ14218.1"/>
    </source>
</evidence>
<proteinExistence type="inferred from homology"/>
<feature type="compositionally biased region" description="Acidic residues" evidence="3">
    <location>
        <begin position="305"/>
        <end position="323"/>
    </location>
</feature>
<dbReference type="AlphaFoldDB" id="A0A067MEM0"/>
<dbReference type="GO" id="GO:0036435">
    <property type="term" value="F:K48-linked polyubiquitin modification-dependent protein binding"/>
    <property type="evidence" value="ECO:0007669"/>
    <property type="project" value="UniProtKB-ARBA"/>
</dbReference>
<dbReference type="InterPro" id="IPR002035">
    <property type="entry name" value="VWF_A"/>
</dbReference>
<dbReference type="GO" id="GO:0005634">
    <property type="term" value="C:nucleus"/>
    <property type="evidence" value="ECO:0007669"/>
    <property type="project" value="TreeGrafter"/>
</dbReference>
<dbReference type="Pfam" id="PF13519">
    <property type="entry name" value="VWA_2"/>
    <property type="match status" value="1"/>
</dbReference>
<dbReference type="CDD" id="cd01452">
    <property type="entry name" value="VWA_26S_proteasome_subunit"/>
    <property type="match status" value="1"/>
</dbReference>
<evidence type="ECO:0000256" key="3">
    <source>
        <dbReference type="SAM" id="MobiDB-lite"/>
    </source>
</evidence>
<reference evidence="6" key="1">
    <citation type="journal article" date="2014" name="Proc. Natl. Acad. Sci. U.S.A.">
        <title>Extensive sampling of basidiomycete genomes demonstrates inadequacy of the white-rot/brown-rot paradigm for wood decay fungi.</title>
        <authorList>
            <person name="Riley R."/>
            <person name="Salamov A.A."/>
            <person name="Brown D.W."/>
            <person name="Nagy L.G."/>
            <person name="Floudas D."/>
            <person name="Held B.W."/>
            <person name="Levasseur A."/>
            <person name="Lombard V."/>
            <person name="Morin E."/>
            <person name="Otillar R."/>
            <person name="Lindquist E.A."/>
            <person name="Sun H."/>
            <person name="LaButti K.M."/>
            <person name="Schmutz J."/>
            <person name="Jabbour D."/>
            <person name="Luo H."/>
            <person name="Baker S.E."/>
            <person name="Pisabarro A.G."/>
            <person name="Walton J.D."/>
            <person name="Blanchette R.A."/>
            <person name="Henrissat B."/>
            <person name="Martin F."/>
            <person name="Cullen D."/>
            <person name="Hibbett D.S."/>
            <person name="Grigoriev I.V."/>
        </authorList>
    </citation>
    <scope>NUCLEOTIDE SEQUENCE [LARGE SCALE GENOMIC DNA]</scope>
    <source>
        <strain evidence="6">FD-172 SS1</strain>
    </source>
</reference>
<feature type="compositionally biased region" description="Low complexity" evidence="3">
    <location>
        <begin position="242"/>
        <end position="260"/>
    </location>
</feature>
<accession>A0A067MEM0</accession>